<proteinExistence type="predicted"/>
<evidence type="ECO:0000313" key="3">
    <source>
        <dbReference type="EMBL" id="KAL1305197.1"/>
    </source>
</evidence>
<protein>
    <submittedName>
        <fullName evidence="3">Uncharacterized protein</fullName>
    </submittedName>
</protein>
<reference evidence="3 4" key="1">
    <citation type="submission" date="2024-07" db="EMBL/GenBank/DDBJ databases">
        <title>Draft sequence of the Neodothiora populina.</title>
        <authorList>
            <person name="Drown D.D."/>
            <person name="Schuette U.S."/>
            <person name="Buechlein A.B."/>
            <person name="Rusch D.R."/>
            <person name="Winton L.W."/>
            <person name="Adams G.A."/>
        </authorList>
    </citation>
    <scope>NUCLEOTIDE SEQUENCE [LARGE SCALE GENOMIC DNA]</scope>
    <source>
        <strain evidence="3 4">CPC 39397</strain>
    </source>
</reference>
<feature type="region of interest" description="Disordered" evidence="1">
    <location>
        <begin position="35"/>
        <end position="58"/>
    </location>
</feature>
<dbReference type="RefSeq" id="XP_069201471.1">
    <property type="nucleotide sequence ID" value="XM_069341396.1"/>
</dbReference>
<evidence type="ECO:0000256" key="2">
    <source>
        <dbReference type="SAM" id="Phobius"/>
    </source>
</evidence>
<dbReference type="GeneID" id="95975819"/>
<comment type="caution">
    <text evidence="3">The sequence shown here is derived from an EMBL/GenBank/DDBJ whole genome shotgun (WGS) entry which is preliminary data.</text>
</comment>
<accession>A0ABR3PGL8</accession>
<evidence type="ECO:0000313" key="4">
    <source>
        <dbReference type="Proteomes" id="UP001562354"/>
    </source>
</evidence>
<dbReference type="Pfam" id="PF06522">
    <property type="entry name" value="B12D"/>
    <property type="match status" value="1"/>
</dbReference>
<keyword evidence="2" id="KW-1133">Transmembrane helix</keyword>
<evidence type="ECO:0000256" key="1">
    <source>
        <dbReference type="SAM" id="MobiDB-lite"/>
    </source>
</evidence>
<dbReference type="InterPro" id="IPR010530">
    <property type="entry name" value="B12D"/>
</dbReference>
<organism evidence="3 4">
    <name type="scientific">Neodothiora populina</name>
    <dbReference type="NCBI Taxonomy" id="2781224"/>
    <lineage>
        <taxon>Eukaryota</taxon>
        <taxon>Fungi</taxon>
        <taxon>Dikarya</taxon>
        <taxon>Ascomycota</taxon>
        <taxon>Pezizomycotina</taxon>
        <taxon>Dothideomycetes</taxon>
        <taxon>Dothideomycetidae</taxon>
        <taxon>Dothideales</taxon>
        <taxon>Dothioraceae</taxon>
        <taxon>Neodothiora</taxon>
    </lineage>
</organism>
<keyword evidence="4" id="KW-1185">Reference proteome</keyword>
<gene>
    <name evidence="3" type="ORF">AAFC00_002117</name>
</gene>
<keyword evidence="2" id="KW-0472">Membrane</keyword>
<name>A0ABR3PGL8_9PEZI</name>
<feature type="transmembrane region" description="Helical" evidence="2">
    <location>
        <begin position="73"/>
        <end position="92"/>
    </location>
</feature>
<sequence>MFSSRALQVSASMLRAQAPKASAARSGSKLFTQTRGIRLQASPVRRSPMPKEEHSAHTISQRLRTLKKIPPELIPLGVVLFIAVGFAVFSLTRKLYTDGTLRLYRSRGHNQASSPEDTKAH</sequence>
<dbReference type="Proteomes" id="UP001562354">
    <property type="component" value="Unassembled WGS sequence"/>
</dbReference>
<keyword evidence="2" id="KW-0812">Transmembrane</keyword>
<dbReference type="EMBL" id="JBFMKM010000007">
    <property type="protein sequence ID" value="KAL1305197.1"/>
    <property type="molecule type" value="Genomic_DNA"/>
</dbReference>